<keyword evidence="1" id="KW-0808">Transferase</keyword>
<gene>
    <name evidence="3" type="ORF">AZI85_16190</name>
</gene>
<feature type="domain" description="Glycosyl transferase family 1" evidence="2">
    <location>
        <begin position="173"/>
        <end position="327"/>
    </location>
</feature>
<sequence length="352" mass="39647">MRIYFDVSTLNPQKVTGVGVYMLQLLEHFSKEKDLEVRPAVKISRYKNKKNIESILPSHHAESFLLLKWASDSLYHGPDFKLNLKGFLPRIVTIHDMIVFEEKYNRPEFFLKGIRDMTNVLNSSVDAVIVNSQFTKNQVLKYFPQLEDRLHLTYLGCNRSRMAGQGPSLGLPEKYILFLATLEKRKNVLGVIRAFEALKAQGFEEKLVLAGAWGFGAEEIQRALESSPFKNDIIHLNYVPTEKLSELYQRASVFFFPSWYEGFGIPVLEAMSLGTPVVTSAGGVLEEISGDAASLVDPGSPTEMAAALSRVLTDQAYREALTQKGLKQAPRFTWEKCAQDTVAVYKKVLGRS</sequence>
<organism evidence="3 4">
    <name type="scientific">Bdellovibrio bacteriovorus</name>
    <dbReference type="NCBI Taxonomy" id="959"/>
    <lineage>
        <taxon>Bacteria</taxon>
        <taxon>Pseudomonadati</taxon>
        <taxon>Bdellovibrionota</taxon>
        <taxon>Bdellovibrionia</taxon>
        <taxon>Bdellovibrionales</taxon>
        <taxon>Pseudobdellovibrionaceae</taxon>
        <taxon>Bdellovibrio</taxon>
    </lineage>
</organism>
<protein>
    <recommendedName>
        <fullName evidence="2">Glycosyl transferase family 1 domain-containing protein</fullName>
    </recommendedName>
</protein>
<dbReference type="Gene3D" id="3.40.50.2000">
    <property type="entry name" value="Glycogen Phosphorylase B"/>
    <property type="match status" value="1"/>
</dbReference>
<dbReference type="FunFam" id="3.40.50.2000:FF:000119">
    <property type="entry name" value="Glycosyl transferase group 1"/>
    <property type="match status" value="1"/>
</dbReference>
<proteinExistence type="predicted"/>
<evidence type="ECO:0000256" key="1">
    <source>
        <dbReference type="ARBA" id="ARBA00022679"/>
    </source>
</evidence>
<dbReference type="PANTHER" id="PTHR46401">
    <property type="entry name" value="GLYCOSYLTRANSFERASE WBBK-RELATED"/>
    <property type="match status" value="1"/>
</dbReference>
<dbReference type="EMBL" id="LUKF01000006">
    <property type="protein sequence ID" value="KYG69789.1"/>
    <property type="molecule type" value="Genomic_DNA"/>
</dbReference>
<evidence type="ECO:0000313" key="3">
    <source>
        <dbReference type="EMBL" id="KYG69789.1"/>
    </source>
</evidence>
<dbReference type="Pfam" id="PF00534">
    <property type="entry name" value="Glycos_transf_1"/>
    <property type="match status" value="1"/>
</dbReference>
<dbReference type="OrthoDB" id="9764577at2"/>
<dbReference type="GO" id="GO:0016757">
    <property type="term" value="F:glycosyltransferase activity"/>
    <property type="evidence" value="ECO:0007669"/>
    <property type="project" value="InterPro"/>
</dbReference>
<dbReference type="Proteomes" id="UP000075391">
    <property type="component" value="Unassembled WGS sequence"/>
</dbReference>
<comment type="caution">
    <text evidence="3">The sequence shown here is derived from an EMBL/GenBank/DDBJ whole genome shotgun (WGS) entry which is preliminary data.</text>
</comment>
<name>A0A150WTG6_BDEBC</name>
<dbReference type="InterPro" id="IPR001296">
    <property type="entry name" value="Glyco_trans_1"/>
</dbReference>
<dbReference type="AlphaFoldDB" id="A0A150WTG6"/>
<reference evidence="3 4" key="1">
    <citation type="submission" date="2016-03" db="EMBL/GenBank/DDBJ databases">
        <authorList>
            <person name="Ploux O."/>
        </authorList>
    </citation>
    <scope>NUCLEOTIDE SEQUENCE [LARGE SCALE GENOMIC DNA]</scope>
    <source>
        <strain evidence="3 4">BER2</strain>
    </source>
</reference>
<accession>A0A150WTG6</accession>
<dbReference type="SUPFAM" id="SSF53756">
    <property type="entry name" value="UDP-Glycosyltransferase/glycogen phosphorylase"/>
    <property type="match status" value="1"/>
</dbReference>
<evidence type="ECO:0000259" key="2">
    <source>
        <dbReference type="Pfam" id="PF00534"/>
    </source>
</evidence>
<evidence type="ECO:0000313" key="4">
    <source>
        <dbReference type="Proteomes" id="UP000075391"/>
    </source>
</evidence>
<dbReference type="CDD" id="cd03809">
    <property type="entry name" value="GT4_MtfB-like"/>
    <property type="match status" value="1"/>
</dbReference>
<dbReference type="PANTHER" id="PTHR46401:SF2">
    <property type="entry name" value="GLYCOSYLTRANSFERASE WBBK-RELATED"/>
    <property type="match status" value="1"/>
</dbReference>